<name>A0A023AV94_GRENI</name>
<dbReference type="Pfam" id="PF00078">
    <property type="entry name" value="RVT_1"/>
    <property type="match status" value="1"/>
</dbReference>
<dbReference type="OrthoDB" id="2013610at2759"/>
<dbReference type="PROSITE" id="PS50878">
    <property type="entry name" value="RT_POL"/>
    <property type="match status" value="1"/>
</dbReference>
<keyword evidence="1" id="KW-0645">Protease</keyword>
<dbReference type="EMBL" id="AFNH02001894">
    <property type="protein sequence ID" value="EZG42704.1"/>
    <property type="molecule type" value="Genomic_DNA"/>
</dbReference>
<dbReference type="Gene3D" id="3.10.10.10">
    <property type="entry name" value="HIV Type 1 Reverse Transcriptase, subunit A, domain 1"/>
    <property type="match status" value="1"/>
</dbReference>
<keyword evidence="6" id="KW-0378">Hydrolase</keyword>
<evidence type="ECO:0000313" key="10">
    <source>
        <dbReference type="Proteomes" id="UP000019763"/>
    </source>
</evidence>
<dbReference type="Pfam" id="PF17919">
    <property type="entry name" value="RT_RNaseH_2"/>
    <property type="match status" value="1"/>
</dbReference>
<dbReference type="CDD" id="cd01647">
    <property type="entry name" value="RT_LTR"/>
    <property type="match status" value="1"/>
</dbReference>
<dbReference type="GO" id="GO:0004519">
    <property type="term" value="F:endonuclease activity"/>
    <property type="evidence" value="ECO:0007669"/>
    <property type="project" value="UniProtKB-KW"/>
</dbReference>
<evidence type="ECO:0000259" key="8">
    <source>
        <dbReference type="PROSITE" id="PS50878"/>
    </source>
</evidence>
<keyword evidence="7" id="KW-0695">RNA-directed DNA polymerase</keyword>
<dbReference type="OMA" id="KGASWEW"/>
<evidence type="ECO:0000256" key="7">
    <source>
        <dbReference type="ARBA" id="ARBA00022918"/>
    </source>
</evidence>
<dbReference type="PANTHER" id="PTHR33064">
    <property type="entry name" value="POL PROTEIN"/>
    <property type="match status" value="1"/>
</dbReference>
<evidence type="ECO:0000256" key="6">
    <source>
        <dbReference type="ARBA" id="ARBA00022801"/>
    </source>
</evidence>
<reference evidence="9" key="1">
    <citation type="submission" date="2013-12" db="EMBL/GenBank/DDBJ databases">
        <authorList>
            <person name="Omoto C.K."/>
            <person name="Sibley D."/>
            <person name="Venepally P."/>
            <person name="Hadjithomas M."/>
            <person name="Karamycheva S."/>
            <person name="Brunk B."/>
            <person name="Roos D."/>
            <person name="Caler E."/>
            <person name="Lorenzi H."/>
        </authorList>
    </citation>
    <scope>NUCLEOTIDE SEQUENCE</scope>
</reference>
<protein>
    <submittedName>
        <fullName evidence="9">Retrotransposon protein</fullName>
    </submittedName>
</protein>
<evidence type="ECO:0000256" key="5">
    <source>
        <dbReference type="ARBA" id="ARBA00022759"/>
    </source>
</evidence>
<gene>
    <name evidence="9" type="ORF">GNI_236100</name>
</gene>
<evidence type="ECO:0000256" key="1">
    <source>
        <dbReference type="ARBA" id="ARBA00022670"/>
    </source>
</evidence>
<dbReference type="GeneID" id="22916802"/>
<evidence type="ECO:0000256" key="3">
    <source>
        <dbReference type="ARBA" id="ARBA00022695"/>
    </source>
</evidence>
<dbReference type="InterPro" id="IPR000477">
    <property type="entry name" value="RT_dom"/>
</dbReference>
<evidence type="ECO:0000256" key="2">
    <source>
        <dbReference type="ARBA" id="ARBA00022679"/>
    </source>
</evidence>
<dbReference type="SUPFAM" id="SSF56672">
    <property type="entry name" value="DNA/RNA polymerases"/>
    <property type="match status" value="1"/>
</dbReference>
<dbReference type="PANTHER" id="PTHR33064:SF37">
    <property type="entry name" value="RIBONUCLEASE H"/>
    <property type="match status" value="1"/>
</dbReference>
<keyword evidence="10" id="KW-1185">Reference proteome</keyword>
<evidence type="ECO:0000256" key="4">
    <source>
        <dbReference type="ARBA" id="ARBA00022722"/>
    </source>
</evidence>
<accession>A0A023AV94</accession>
<dbReference type="GO" id="GO:0006508">
    <property type="term" value="P:proteolysis"/>
    <property type="evidence" value="ECO:0007669"/>
    <property type="project" value="UniProtKB-KW"/>
</dbReference>
<dbReference type="FunFam" id="3.10.10.10:FF:000007">
    <property type="entry name" value="Retrovirus-related Pol polyprotein from transposon 17.6-like Protein"/>
    <property type="match status" value="1"/>
</dbReference>
<dbReference type="eggNOG" id="KOG0017">
    <property type="taxonomic scope" value="Eukaryota"/>
</dbReference>
<dbReference type="GO" id="GO:0008233">
    <property type="term" value="F:peptidase activity"/>
    <property type="evidence" value="ECO:0007669"/>
    <property type="project" value="UniProtKB-KW"/>
</dbReference>
<dbReference type="InterPro" id="IPR043502">
    <property type="entry name" value="DNA/RNA_pol_sf"/>
</dbReference>
<comment type="caution">
    <text evidence="9">The sequence shown here is derived from an EMBL/GenBank/DDBJ whole genome shotgun (WGS) entry which is preliminary data.</text>
</comment>
<dbReference type="GO" id="GO:0003964">
    <property type="term" value="F:RNA-directed DNA polymerase activity"/>
    <property type="evidence" value="ECO:0007669"/>
    <property type="project" value="UniProtKB-KW"/>
</dbReference>
<dbReference type="VEuPathDB" id="CryptoDB:GNI_236100"/>
<feature type="domain" description="Reverse transcriptase" evidence="8">
    <location>
        <begin position="86"/>
        <end position="265"/>
    </location>
</feature>
<dbReference type="InterPro" id="IPR051320">
    <property type="entry name" value="Viral_Replic_Matur_Polypro"/>
</dbReference>
<keyword evidence="2" id="KW-0808">Transferase</keyword>
<dbReference type="InterPro" id="IPR043128">
    <property type="entry name" value="Rev_trsase/Diguanyl_cyclase"/>
</dbReference>
<dbReference type="Proteomes" id="UP000019763">
    <property type="component" value="Unassembled WGS sequence"/>
</dbReference>
<dbReference type="RefSeq" id="XP_011134717.1">
    <property type="nucleotide sequence ID" value="XM_011136415.1"/>
</dbReference>
<keyword evidence="5" id="KW-0255">Endonuclease</keyword>
<sequence length="395" mass="45294">MSCEIDQGMEARLESQLQNIDEGSVKQELRRILLRFSELWRDDSMGRTSVIRHAIHVISNRPIACRCRKYSEEQKKIIETEVKSMLEKGVVRPSESPYASGIVLVKKKTGEWRFCIDYSPLNKITLKDEFPLPRIDDLLRTVRGSKWFIALDMRAGYWQVAMETKDIPKTAFKTPNGLFEFTVMPFGLVNAPATFQRMVEQLFGDLCWDGVLVYLDDIFIHAPELERVLQLLTIVLSRLQRAGLRLRLSKCSFLPTQIEYLGHVIQEGKLAPQPKKIEAFKVLTSPVDKTTLRQALGMFGYYRSFIPNYAALTIPLTRLMKGKAEFVWGTEQETAFLQLKDKLGKAVLSNEWQEGEIIVETDASDYAVAGVLSFDKEGMIVPVEFMKRRRLSRLS</sequence>
<dbReference type="AlphaFoldDB" id="A0A023AV94"/>
<keyword evidence="4" id="KW-0540">Nuclease</keyword>
<dbReference type="InterPro" id="IPR041577">
    <property type="entry name" value="RT_RNaseH_2"/>
</dbReference>
<keyword evidence="3" id="KW-0548">Nucleotidyltransferase</keyword>
<dbReference type="Gene3D" id="3.30.70.270">
    <property type="match status" value="2"/>
</dbReference>
<proteinExistence type="predicted"/>
<organism evidence="9 10">
    <name type="scientific">Gregarina niphandrodes</name>
    <name type="common">Septate eugregarine</name>
    <dbReference type="NCBI Taxonomy" id="110365"/>
    <lineage>
        <taxon>Eukaryota</taxon>
        <taxon>Sar</taxon>
        <taxon>Alveolata</taxon>
        <taxon>Apicomplexa</taxon>
        <taxon>Conoidasida</taxon>
        <taxon>Gregarinasina</taxon>
        <taxon>Eugregarinorida</taxon>
        <taxon>Gregarinidae</taxon>
        <taxon>Gregarina</taxon>
    </lineage>
</organism>
<dbReference type="FunFam" id="3.30.70.270:FF:000020">
    <property type="entry name" value="Transposon Tf2-6 polyprotein-like Protein"/>
    <property type="match status" value="1"/>
</dbReference>
<evidence type="ECO:0000313" key="9">
    <source>
        <dbReference type="EMBL" id="EZG42704.1"/>
    </source>
</evidence>